<gene>
    <name evidence="13" type="ORF">FIBSPDRAFT_1003808</name>
</gene>
<dbReference type="Gene3D" id="2.160.20.10">
    <property type="entry name" value="Single-stranded right-handed beta-helix, Pectin lyase-like"/>
    <property type="match status" value="1"/>
</dbReference>
<dbReference type="InterPro" id="IPR006626">
    <property type="entry name" value="PbH1"/>
</dbReference>
<keyword evidence="5 11" id="KW-0378">Hydrolase</keyword>
<evidence type="ECO:0000256" key="10">
    <source>
        <dbReference type="PROSITE-ProRule" id="PRU10052"/>
    </source>
</evidence>
<accession>A0A166Q0F7</accession>
<dbReference type="SUPFAM" id="SSF51126">
    <property type="entry name" value="Pectin lyase-like"/>
    <property type="match status" value="1"/>
</dbReference>
<evidence type="ECO:0000313" key="14">
    <source>
        <dbReference type="Proteomes" id="UP000076532"/>
    </source>
</evidence>
<comment type="catalytic activity">
    <reaction evidence="9">
        <text>(1,4-alpha-D-galacturonosyl)n+m + H2O = (1,4-alpha-D-galacturonosyl)n + (1,4-alpha-D-galacturonosyl)m.</text>
        <dbReference type="EC" id="3.2.1.15"/>
    </reaction>
</comment>
<dbReference type="SMART" id="SM00710">
    <property type="entry name" value="PbH1"/>
    <property type="match status" value="5"/>
</dbReference>
<evidence type="ECO:0000256" key="9">
    <source>
        <dbReference type="ARBA" id="ARBA00034074"/>
    </source>
</evidence>
<evidence type="ECO:0000256" key="5">
    <source>
        <dbReference type="ARBA" id="ARBA00022801"/>
    </source>
</evidence>
<keyword evidence="4" id="KW-0677">Repeat</keyword>
<feature type="signal peptide" evidence="12">
    <location>
        <begin position="1"/>
        <end position="20"/>
    </location>
</feature>
<dbReference type="GO" id="GO:0071555">
    <property type="term" value="P:cell wall organization"/>
    <property type="evidence" value="ECO:0007669"/>
    <property type="project" value="UniProtKB-KW"/>
</dbReference>
<comment type="similarity">
    <text evidence="1 11">Belongs to the glycosyl hydrolase 28 family.</text>
</comment>
<name>A0A166Q0F7_9AGAM</name>
<evidence type="ECO:0000313" key="13">
    <source>
        <dbReference type="EMBL" id="KZP26632.1"/>
    </source>
</evidence>
<dbReference type="AlphaFoldDB" id="A0A166Q0F7"/>
<keyword evidence="7 11" id="KW-0326">Glycosidase</keyword>
<dbReference type="PROSITE" id="PS00502">
    <property type="entry name" value="POLYGALACTURONASE"/>
    <property type="match status" value="1"/>
</dbReference>
<evidence type="ECO:0000256" key="11">
    <source>
        <dbReference type="RuleBase" id="RU361169"/>
    </source>
</evidence>
<organism evidence="13 14">
    <name type="scientific">Athelia psychrophila</name>
    <dbReference type="NCBI Taxonomy" id="1759441"/>
    <lineage>
        <taxon>Eukaryota</taxon>
        <taxon>Fungi</taxon>
        <taxon>Dikarya</taxon>
        <taxon>Basidiomycota</taxon>
        <taxon>Agaricomycotina</taxon>
        <taxon>Agaricomycetes</taxon>
        <taxon>Agaricomycetidae</taxon>
        <taxon>Atheliales</taxon>
        <taxon>Atheliaceae</taxon>
        <taxon>Athelia</taxon>
    </lineage>
</organism>
<feature type="chain" id="PRO_5007878518" description="endo-polygalacturonase" evidence="12">
    <location>
        <begin position="21"/>
        <end position="418"/>
    </location>
</feature>
<sequence>MFKITVTFALALLGSHLSMASPTPENSHLGKRCTATISSASDVTAANLACTTINIEAFTMTAGETLAITGLASGTAVNLLGDVTFGVSNWAGPLFEIGASSDSGTFAFNGNGNTFDGQGASYWDGEGTNGGVTKPHPMLKITKGGGTFKDVTVLNSPAQAVSVGNTATMVVSAVTIDNPSKQPNLTRYDMQSAGTALGHNTDCFDVSASDLTITGSTCKNQDDCLAINSGASITFSDNTCSGGHGISIGSIASDKVVSGVTISGNTITASVNGLRIKTDSGATDASVTDVVYSGNTASGITQYGVVIEQDYENGSPTGTPTNGVTLGPVTFSGTNTIAVSSDAEQVYVLCGTGCTGTWDWSGLKTSGGTAGSIICLLNLTLPCPVGHDPEVQCTIVDLLRKNFAVWQSYRVQALVALC</sequence>
<keyword evidence="3 12" id="KW-0732">Signal</keyword>
<evidence type="ECO:0000256" key="7">
    <source>
        <dbReference type="ARBA" id="ARBA00023295"/>
    </source>
</evidence>
<dbReference type="EC" id="3.2.1.15" evidence="2"/>
<proteinExistence type="inferred from homology"/>
<dbReference type="InterPro" id="IPR050434">
    <property type="entry name" value="Glycosyl_hydrlase_28"/>
</dbReference>
<dbReference type="GO" id="GO:0005576">
    <property type="term" value="C:extracellular region"/>
    <property type="evidence" value="ECO:0007669"/>
    <property type="project" value="TreeGrafter"/>
</dbReference>
<keyword evidence="14" id="KW-1185">Reference proteome</keyword>
<keyword evidence="6" id="KW-1015">Disulfide bond</keyword>
<dbReference type="GO" id="GO:0004650">
    <property type="term" value="F:polygalacturonase activity"/>
    <property type="evidence" value="ECO:0007669"/>
    <property type="project" value="UniProtKB-EC"/>
</dbReference>
<protein>
    <recommendedName>
        <fullName evidence="2">endo-polygalacturonase</fullName>
        <ecNumber evidence="2">3.2.1.15</ecNumber>
    </recommendedName>
</protein>
<dbReference type="InterPro" id="IPR000743">
    <property type="entry name" value="Glyco_hydro_28"/>
</dbReference>
<dbReference type="InterPro" id="IPR012334">
    <property type="entry name" value="Pectin_lyas_fold"/>
</dbReference>
<dbReference type="InterPro" id="IPR011050">
    <property type="entry name" value="Pectin_lyase_fold/virulence"/>
</dbReference>
<dbReference type="OrthoDB" id="1546079at2759"/>
<dbReference type="PANTHER" id="PTHR31884:SF1">
    <property type="entry name" value="POLYGALACTURONASE"/>
    <property type="match status" value="1"/>
</dbReference>
<evidence type="ECO:0000256" key="2">
    <source>
        <dbReference type="ARBA" id="ARBA00012736"/>
    </source>
</evidence>
<dbReference type="EMBL" id="KV417513">
    <property type="protein sequence ID" value="KZP26632.1"/>
    <property type="molecule type" value="Genomic_DNA"/>
</dbReference>
<evidence type="ECO:0000256" key="6">
    <source>
        <dbReference type="ARBA" id="ARBA00023157"/>
    </source>
</evidence>
<evidence type="ECO:0000256" key="1">
    <source>
        <dbReference type="ARBA" id="ARBA00008834"/>
    </source>
</evidence>
<reference evidence="13 14" key="1">
    <citation type="journal article" date="2016" name="Mol. Biol. Evol.">
        <title>Comparative Genomics of Early-Diverging Mushroom-Forming Fungi Provides Insights into the Origins of Lignocellulose Decay Capabilities.</title>
        <authorList>
            <person name="Nagy L.G."/>
            <person name="Riley R."/>
            <person name="Tritt A."/>
            <person name="Adam C."/>
            <person name="Daum C."/>
            <person name="Floudas D."/>
            <person name="Sun H."/>
            <person name="Yadav J.S."/>
            <person name="Pangilinan J."/>
            <person name="Larsson K.H."/>
            <person name="Matsuura K."/>
            <person name="Barry K."/>
            <person name="Labutti K."/>
            <person name="Kuo R."/>
            <person name="Ohm R.A."/>
            <person name="Bhattacharya S.S."/>
            <person name="Shirouzu T."/>
            <person name="Yoshinaga Y."/>
            <person name="Martin F.M."/>
            <person name="Grigoriev I.V."/>
            <person name="Hibbett D.S."/>
        </authorList>
    </citation>
    <scope>NUCLEOTIDE SEQUENCE [LARGE SCALE GENOMIC DNA]</scope>
    <source>
        <strain evidence="13 14">CBS 109695</strain>
    </source>
</reference>
<dbReference type="Proteomes" id="UP000076532">
    <property type="component" value="Unassembled WGS sequence"/>
</dbReference>
<evidence type="ECO:0000256" key="4">
    <source>
        <dbReference type="ARBA" id="ARBA00022737"/>
    </source>
</evidence>
<dbReference type="STRING" id="436010.A0A166Q0F7"/>
<dbReference type="PANTHER" id="PTHR31884">
    <property type="entry name" value="POLYGALACTURONASE"/>
    <property type="match status" value="1"/>
</dbReference>
<dbReference type="GO" id="GO:0045490">
    <property type="term" value="P:pectin catabolic process"/>
    <property type="evidence" value="ECO:0007669"/>
    <property type="project" value="TreeGrafter"/>
</dbReference>
<dbReference type="Pfam" id="PF00295">
    <property type="entry name" value="Glyco_hydro_28"/>
    <property type="match status" value="1"/>
</dbReference>
<keyword evidence="8" id="KW-0961">Cell wall biogenesis/degradation</keyword>
<evidence type="ECO:0000256" key="8">
    <source>
        <dbReference type="ARBA" id="ARBA00023316"/>
    </source>
</evidence>
<evidence type="ECO:0000256" key="3">
    <source>
        <dbReference type="ARBA" id="ARBA00022729"/>
    </source>
</evidence>
<evidence type="ECO:0000256" key="12">
    <source>
        <dbReference type="SAM" id="SignalP"/>
    </source>
</evidence>
<feature type="active site" evidence="10">
    <location>
        <position position="244"/>
    </location>
</feature>